<feature type="transmembrane region" description="Helical" evidence="1">
    <location>
        <begin position="275"/>
        <end position="303"/>
    </location>
</feature>
<evidence type="ECO:0000256" key="1">
    <source>
        <dbReference type="SAM" id="Phobius"/>
    </source>
</evidence>
<feature type="transmembrane region" description="Helical" evidence="1">
    <location>
        <begin position="151"/>
        <end position="170"/>
    </location>
</feature>
<feature type="transmembrane region" description="Helical" evidence="1">
    <location>
        <begin position="124"/>
        <end position="145"/>
    </location>
</feature>
<feature type="transmembrane region" description="Helical" evidence="1">
    <location>
        <begin position="76"/>
        <end position="103"/>
    </location>
</feature>
<accession>A0A6J6UNW5</accession>
<feature type="transmembrane region" description="Helical" evidence="1">
    <location>
        <begin position="50"/>
        <end position="70"/>
    </location>
</feature>
<name>A0A6J6UNW5_9ZZZZ</name>
<gene>
    <name evidence="2" type="ORF">UFOPK2761_02673</name>
</gene>
<protein>
    <submittedName>
        <fullName evidence="2">Unannotated protein</fullName>
    </submittedName>
</protein>
<sequence length="355" mass="38571">MPHQGRPDRSGERVDPVAAADAWFLANGLSYFVPERRREARAALSPRRTVPTLLLVALLAAVAGAALAWATGQVSAAPAVVLTLVLLAVGWYALTVLHVRPILSWALGRTVSSLPSLLPQMTRALPLLLIFVTFLFINAEVWQLAASLQTGQLWLVVLLFAGLAVAFLLARLPEEVDRADDEVDEEFLRRACSRTPLEAACEEVLADPGADPAAHATVTGFERANLVLFLVVVQFVQVVLLATTVFGFFLLFGALTMGQGVQAGWTGMREGEIHALPYLGQVSVPLVQVSLFLGAFSLLYLTVSTVTDEAYRAQFFGLVTRELERAVGVRAVYLTLREQRRPSQQPSPPPEPPRS</sequence>
<evidence type="ECO:0000313" key="2">
    <source>
        <dbReference type="EMBL" id="CAB4761502.1"/>
    </source>
</evidence>
<keyword evidence="1" id="KW-0812">Transmembrane</keyword>
<proteinExistence type="predicted"/>
<dbReference type="AlphaFoldDB" id="A0A6J6UNW5"/>
<keyword evidence="1" id="KW-1133">Transmembrane helix</keyword>
<feature type="transmembrane region" description="Helical" evidence="1">
    <location>
        <begin position="226"/>
        <end position="255"/>
    </location>
</feature>
<dbReference type="EMBL" id="CAEZYQ010000025">
    <property type="protein sequence ID" value="CAB4761502.1"/>
    <property type="molecule type" value="Genomic_DNA"/>
</dbReference>
<keyword evidence="1" id="KW-0472">Membrane</keyword>
<organism evidence="2">
    <name type="scientific">freshwater metagenome</name>
    <dbReference type="NCBI Taxonomy" id="449393"/>
    <lineage>
        <taxon>unclassified sequences</taxon>
        <taxon>metagenomes</taxon>
        <taxon>ecological metagenomes</taxon>
    </lineage>
</organism>
<reference evidence="2" key="1">
    <citation type="submission" date="2020-05" db="EMBL/GenBank/DDBJ databases">
        <authorList>
            <person name="Chiriac C."/>
            <person name="Salcher M."/>
            <person name="Ghai R."/>
            <person name="Kavagutti S V."/>
        </authorList>
    </citation>
    <scope>NUCLEOTIDE SEQUENCE</scope>
</reference>